<accession>A0A5J6SLT0</accession>
<dbReference type="Pfam" id="PF01391">
    <property type="entry name" value="Collagen"/>
    <property type="match status" value="1"/>
</dbReference>
<name>A0A5J6SLT0_9BACI</name>
<gene>
    <name evidence="2" type="ORF">PB01_08590</name>
</gene>
<dbReference type="OrthoDB" id="2944087at2"/>
<feature type="compositionally biased region" description="Basic and acidic residues" evidence="1">
    <location>
        <begin position="371"/>
        <end position="388"/>
    </location>
</feature>
<dbReference type="AlphaFoldDB" id="A0A5J6SLT0"/>
<evidence type="ECO:0000313" key="3">
    <source>
        <dbReference type="Proteomes" id="UP000325517"/>
    </source>
</evidence>
<keyword evidence="3" id="KW-1185">Reference proteome</keyword>
<feature type="region of interest" description="Disordered" evidence="1">
    <location>
        <begin position="371"/>
        <end position="427"/>
    </location>
</feature>
<evidence type="ECO:0000313" key="2">
    <source>
        <dbReference type="EMBL" id="QFF98885.1"/>
    </source>
</evidence>
<sequence>MLTLGSAPKPFTPKNPSYILADVQMGKIGTVADTLGRTDSQWMLRKAIEKDVVLDGSFAWLVNLKSANYRQLICASSSFVNLLLNSVNLIGVHHNGRMLRSKIGATNTDEVYVGMSNLSITVTNDDSGWSDALEPTSNDAKRYINGWKYTNGTTWTSVTGNGQTATAQVALDTKPTDYTPYKVSYILATPQVINVHNKVEGALKLNGLTQVEVLSGVVRREKVVPKLDANYYTVPNSTSSYWGTAKLKYKVNRYIRIYKNGFLDESWTITSDGTMAMRTIPSTFDPKAEYTVTYIALDKHLLTTNPTNVKLTYGANFASVVSDLVTYVEDLMRDVNINKFIQDYIEAKVDNNRIDLDAHTKNADIHVTKADKAKWDAGGRGEKGEKGDPGIQSTKGADGVTGAKGEQGIQGPTGLQGPKGEATEKVQ</sequence>
<dbReference type="KEGG" id="psyo:PB01_08590"/>
<organism evidence="2 3">
    <name type="scientific">Psychrobacillus glaciei</name>
    <dbReference type="NCBI Taxonomy" id="2283160"/>
    <lineage>
        <taxon>Bacteria</taxon>
        <taxon>Bacillati</taxon>
        <taxon>Bacillota</taxon>
        <taxon>Bacilli</taxon>
        <taxon>Bacillales</taxon>
        <taxon>Bacillaceae</taxon>
        <taxon>Psychrobacillus</taxon>
    </lineage>
</organism>
<dbReference type="InterPro" id="IPR008160">
    <property type="entry name" value="Collagen"/>
</dbReference>
<proteinExistence type="predicted"/>
<dbReference type="EMBL" id="CP031223">
    <property type="protein sequence ID" value="QFF98885.1"/>
    <property type="molecule type" value="Genomic_DNA"/>
</dbReference>
<protein>
    <submittedName>
        <fullName evidence="2">Collagen-like protein</fullName>
    </submittedName>
</protein>
<keyword evidence="2" id="KW-0176">Collagen</keyword>
<reference evidence="2 3" key="1">
    <citation type="submission" date="2018-07" db="EMBL/GenBank/DDBJ databases">
        <title>Complete genome sequence of Psychrobacillus sp. PB01, isolated from iceberg, and comparative genome analysis of Psychrobacillus strains.</title>
        <authorList>
            <person name="Lee P.C."/>
        </authorList>
    </citation>
    <scope>NUCLEOTIDE SEQUENCE [LARGE SCALE GENOMIC DNA]</scope>
    <source>
        <strain evidence="2 3">PB01</strain>
    </source>
</reference>
<dbReference type="Proteomes" id="UP000325517">
    <property type="component" value="Chromosome"/>
</dbReference>
<evidence type="ECO:0000256" key="1">
    <source>
        <dbReference type="SAM" id="MobiDB-lite"/>
    </source>
</evidence>